<keyword evidence="2" id="KW-1185">Reference proteome</keyword>
<dbReference type="Proteomes" id="UP000236736">
    <property type="component" value="Unassembled WGS sequence"/>
</dbReference>
<evidence type="ECO:0008006" key="3">
    <source>
        <dbReference type="Google" id="ProtNLM"/>
    </source>
</evidence>
<evidence type="ECO:0000313" key="2">
    <source>
        <dbReference type="Proteomes" id="UP000236736"/>
    </source>
</evidence>
<reference evidence="2" key="1">
    <citation type="submission" date="2016-10" db="EMBL/GenBank/DDBJ databases">
        <authorList>
            <person name="Varghese N."/>
            <person name="Submissions S."/>
        </authorList>
    </citation>
    <scope>NUCLEOTIDE SEQUENCE [LARGE SCALE GENOMIC DNA]</scope>
    <source>
        <strain evidence="2">DSM 17298</strain>
    </source>
</reference>
<accession>A0A1H5YCB1</accession>
<dbReference type="SUPFAM" id="SSF50969">
    <property type="entry name" value="YVTN repeat-like/Quinoprotein amine dehydrogenase"/>
    <property type="match status" value="1"/>
</dbReference>
<dbReference type="OrthoDB" id="833511at2"/>
<name>A0A1H5YCB1_9BACT</name>
<organism evidence="1 2">
    <name type="scientific">Algoriphagus boritolerans DSM 17298 = JCM 18970</name>
    <dbReference type="NCBI Taxonomy" id="1120964"/>
    <lineage>
        <taxon>Bacteria</taxon>
        <taxon>Pseudomonadati</taxon>
        <taxon>Bacteroidota</taxon>
        <taxon>Cytophagia</taxon>
        <taxon>Cytophagales</taxon>
        <taxon>Cyclobacteriaceae</taxon>
        <taxon>Algoriphagus</taxon>
    </lineage>
</organism>
<dbReference type="InterPro" id="IPR025316">
    <property type="entry name" value="DUF4221"/>
</dbReference>
<dbReference type="EMBL" id="FNVR01000018">
    <property type="protein sequence ID" value="SEG21267.1"/>
    <property type="molecule type" value="Genomic_DNA"/>
</dbReference>
<sequence length="380" mass="42721">MRKLVTVLFLPLIFSCGGNSSDKAESGNILENLTFTVDTVVMDPGDQVVNLQFVPSLFGLSSDQQRYYFMHRNSGELTVFDLEGKKLIKKIQFEKEGPNSIPGFVSNFQLFDDNHFLLTGFRIISTYDSAGKKLTDIPFDKEKFPDLTDVEGYSLQTGLKANERQELFFSLPSDSKIKRVSLAIWDNSSSQSRLVPLPEFGFLTKFTLEFREGDNYSGAGFASLNLKLEENRLLAFSSGTTSIYTYDLSSDSLVFKTYTPSLVPAQAEVPAISEFTSRQAFDEAISLARSQIFFGDPLWDENRGIYLRFASITKPNANPELPAKSEVFLLAFDKGLNLIGESTVEELPSQPSWPFFKDGKLWSYVNVEDELGFAVMDFKF</sequence>
<gene>
    <name evidence="1" type="ORF">SAMN03080598_02910</name>
</gene>
<dbReference type="AlphaFoldDB" id="A0A1H5YCB1"/>
<proteinExistence type="predicted"/>
<protein>
    <recommendedName>
        <fullName evidence="3">TolB-like 6-blade propeller-like</fullName>
    </recommendedName>
</protein>
<dbReference type="PROSITE" id="PS51257">
    <property type="entry name" value="PROKAR_LIPOPROTEIN"/>
    <property type="match status" value="1"/>
</dbReference>
<evidence type="ECO:0000313" key="1">
    <source>
        <dbReference type="EMBL" id="SEG21267.1"/>
    </source>
</evidence>
<dbReference type="STRING" id="1120964.GCA_001313265_04437"/>
<dbReference type="RefSeq" id="WP_160111257.1">
    <property type="nucleotide sequence ID" value="NZ_FNVR01000018.1"/>
</dbReference>
<dbReference type="Pfam" id="PF13970">
    <property type="entry name" value="DUF4221"/>
    <property type="match status" value="1"/>
</dbReference>
<dbReference type="InterPro" id="IPR011044">
    <property type="entry name" value="Quino_amine_DH_bsu"/>
</dbReference>